<keyword evidence="3" id="KW-1185">Reference proteome</keyword>
<evidence type="ECO:0000313" key="2">
    <source>
        <dbReference type="EMBL" id="TWI12342.1"/>
    </source>
</evidence>
<comment type="caution">
    <text evidence="2">The sequence shown here is derived from an EMBL/GenBank/DDBJ whole genome shotgun (WGS) entry which is preliminary data.</text>
</comment>
<dbReference type="AlphaFoldDB" id="A0A562LXQ2"/>
<name>A0A562LXQ2_9FLAO</name>
<dbReference type="OrthoDB" id="1043955at2"/>
<dbReference type="EMBL" id="VLKQ01000006">
    <property type="protein sequence ID" value="TWI12342.1"/>
    <property type="molecule type" value="Genomic_DNA"/>
</dbReference>
<feature type="chain" id="PRO_5021888705" description="Lipoprotein" evidence="1">
    <location>
        <begin position="24"/>
        <end position="210"/>
    </location>
</feature>
<evidence type="ECO:0000313" key="3">
    <source>
        <dbReference type="Proteomes" id="UP000319848"/>
    </source>
</evidence>
<feature type="signal peptide" evidence="1">
    <location>
        <begin position="1"/>
        <end position="23"/>
    </location>
</feature>
<proteinExistence type="predicted"/>
<keyword evidence="1" id="KW-0732">Signal</keyword>
<dbReference type="PROSITE" id="PS51257">
    <property type="entry name" value="PROKAR_LIPOPROTEIN"/>
    <property type="match status" value="1"/>
</dbReference>
<accession>A0A562LXQ2</accession>
<reference evidence="2 3" key="1">
    <citation type="journal article" date="2015" name="Stand. Genomic Sci.">
        <title>Genomic Encyclopedia of Bacterial and Archaeal Type Strains, Phase III: the genomes of soil and plant-associated and newly described type strains.</title>
        <authorList>
            <person name="Whitman W.B."/>
            <person name="Woyke T."/>
            <person name="Klenk H.P."/>
            <person name="Zhou Y."/>
            <person name="Lilburn T.G."/>
            <person name="Beck B.J."/>
            <person name="De Vos P."/>
            <person name="Vandamme P."/>
            <person name="Eisen J.A."/>
            <person name="Garrity G."/>
            <person name="Hugenholtz P."/>
            <person name="Kyrpides N.C."/>
        </authorList>
    </citation>
    <scope>NUCLEOTIDE SEQUENCE [LARGE SCALE GENOMIC DNA]</scope>
    <source>
        <strain evidence="2 3">CGMCC 1.7270</strain>
    </source>
</reference>
<protein>
    <recommendedName>
        <fullName evidence="4">Lipoprotein</fullName>
    </recommendedName>
</protein>
<sequence>MQKWMTRFLLISLLSLFFFSCKSYQIENAKKRENGVATFDNRYFSNPETDYVYKAHIEVYGNQLSGIFIAKRMNDTLHRVVFTTDFGNKLLDFELSENDFKVNYIMEDLNRKIIVNTLRDDFRLLLKTRHTVTDVFENEDYVIYKSADKKRFNYFFESKKDNRLMKLVNASKSKEKIIFGFESKNSIFAEHIAIQHKNIKLKIELNQISN</sequence>
<evidence type="ECO:0000256" key="1">
    <source>
        <dbReference type="SAM" id="SignalP"/>
    </source>
</evidence>
<gene>
    <name evidence="2" type="ORF">IP98_01553</name>
</gene>
<evidence type="ECO:0008006" key="4">
    <source>
        <dbReference type="Google" id="ProtNLM"/>
    </source>
</evidence>
<dbReference type="Proteomes" id="UP000319848">
    <property type="component" value="Unassembled WGS sequence"/>
</dbReference>
<organism evidence="2 3">
    <name type="scientific">Flavobacterium cauense R2A-7</name>
    <dbReference type="NCBI Taxonomy" id="1341154"/>
    <lineage>
        <taxon>Bacteria</taxon>
        <taxon>Pseudomonadati</taxon>
        <taxon>Bacteroidota</taxon>
        <taxon>Flavobacteriia</taxon>
        <taxon>Flavobacteriales</taxon>
        <taxon>Flavobacteriaceae</taxon>
        <taxon>Flavobacterium</taxon>
    </lineage>
</organism>